<dbReference type="InterPro" id="IPR045601">
    <property type="entry name" value="DUF6455"/>
</dbReference>
<dbReference type="Pfam" id="PF20056">
    <property type="entry name" value="DUF6455"/>
    <property type="match status" value="1"/>
</dbReference>
<dbReference type="Proteomes" id="UP001348149">
    <property type="component" value="Unassembled WGS sequence"/>
</dbReference>
<proteinExistence type="predicted"/>
<protein>
    <submittedName>
        <fullName evidence="2">DUF6455 family protein</fullName>
    </submittedName>
</protein>
<feature type="domain" description="DUF6455" evidence="1">
    <location>
        <begin position="14"/>
        <end position="95"/>
    </location>
</feature>
<sequence length="102" mass="11695">MTQPSPEHRPFEPLGDENEHFWLVQRMAKATGTDLVAAMDDGELTNADWASMVQHCRGCAWTEGCHHWLDHPGTERPRAVPQTCVNHERFARLRANYRTNAK</sequence>
<name>A0ABU6HIK4_9RHOB</name>
<evidence type="ECO:0000313" key="3">
    <source>
        <dbReference type="Proteomes" id="UP001348149"/>
    </source>
</evidence>
<evidence type="ECO:0000259" key="1">
    <source>
        <dbReference type="Pfam" id="PF20056"/>
    </source>
</evidence>
<reference evidence="2 3" key="1">
    <citation type="submission" date="2024-01" db="EMBL/GenBank/DDBJ databases">
        <title>Mesobacterium rodlantinim sp. nov., isolated from shallow sea hydrothermal systems off Kueishantao Island.</title>
        <authorList>
            <person name="Su Z."/>
            <person name="Tang K."/>
        </authorList>
    </citation>
    <scope>NUCLEOTIDE SEQUENCE [LARGE SCALE GENOMIC DNA]</scope>
    <source>
        <strain evidence="2 3">TK19101</strain>
    </source>
</reference>
<accession>A0ABU6HIK4</accession>
<dbReference type="EMBL" id="JAYLLH010000009">
    <property type="protein sequence ID" value="MEC3861263.1"/>
    <property type="molecule type" value="Genomic_DNA"/>
</dbReference>
<gene>
    <name evidence="2" type="ORF">VK792_08205</name>
</gene>
<organism evidence="2 3">
    <name type="scientific">Mesobacterium hydrothermale</name>
    <dbReference type="NCBI Taxonomy" id="3111907"/>
    <lineage>
        <taxon>Bacteria</taxon>
        <taxon>Pseudomonadati</taxon>
        <taxon>Pseudomonadota</taxon>
        <taxon>Alphaproteobacteria</taxon>
        <taxon>Rhodobacterales</taxon>
        <taxon>Roseobacteraceae</taxon>
        <taxon>Mesobacterium</taxon>
    </lineage>
</organism>
<evidence type="ECO:0000313" key="2">
    <source>
        <dbReference type="EMBL" id="MEC3861263.1"/>
    </source>
</evidence>
<comment type="caution">
    <text evidence="2">The sequence shown here is derived from an EMBL/GenBank/DDBJ whole genome shotgun (WGS) entry which is preliminary data.</text>
</comment>
<dbReference type="RefSeq" id="WP_326296979.1">
    <property type="nucleotide sequence ID" value="NZ_JAYLLH010000009.1"/>
</dbReference>
<keyword evidence="3" id="KW-1185">Reference proteome</keyword>